<sequence>MEQVILLDIDGVMITAVSWRPVSLQGDEFYAFSPVAQQWLDWLMTQCNAHIILTSNHRSRYSNEAWLQLFRGRCPHVKSVQVMDDYLPPKKGMTRLQELNEWVRLHGDRHRYVIIDDDSSLLSLTEKARPRWVRTMPIMGLDQVAAEKALAVLQAH</sequence>
<dbReference type="Pfam" id="PF18143">
    <property type="entry name" value="HAD_SAK_2"/>
    <property type="match status" value="1"/>
</dbReference>
<gene>
    <name evidence="1" type="ORF">DCC81_15975</name>
</gene>
<dbReference type="RefSeq" id="WP_133177683.1">
    <property type="nucleotide sequence ID" value="NZ_QCYK01000002.1"/>
</dbReference>
<dbReference type="OrthoDB" id="764324at2"/>
<evidence type="ECO:0000313" key="1">
    <source>
        <dbReference type="EMBL" id="PUZ25761.1"/>
    </source>
</evidence>
<accession>A0A2T7BHJ7</accession>
<evidence type="ECO:0000313" key="2">
    <source>
        <dbReference type="Proteomes" id="UP000244450"/>
    </source>
</evidence>
<name>A0A2T7BHJ7_9BACT</name>
<organism evidence="1 2">
    <name type="scientific">Chitinophaga parva</name>
    <dbReference type="NCBI Taxonomy" id="2169414"/>
    <lineage>
        <taxon>Bacteria</taxon>
        <taxon>Pseudomonadati</taxon>
        <taxon>Bacteroidota</taxon>
        <taxon>Chitinophagia</taxon>
        <taxon>Chitinophagales</taxon>
        <taxon>Chitinophagaceae</taxon>
        <taxon>Chitinophaga</taxon>
    </lineage>
</organism>
<evidence type="ECO:0008006" key="3">
    <source>
        <dbReference type="Google" id="ProtNLM"/>
    </source>
</evidence>
<keyword evidence="2" id="KW-1185">Reference proteome</keyword>
<comment type="caution">
    <text evidence="1">The sequence shown here is derived from an EMBL/GenBank/DDBJ whole genome shotgun (WGS) entry which is preliminary data.</text>
</comment>
<dbReference type="Proteomes" id="UP000244450">
    <property type="component" value="Unassembled WGS sequence"/>
</dbReference>
<dbReference type="AlphaFoldDB" id="A0A2T7BHJ7"/>
<proteinExistence type="predicted"/>
<reference evidence="1 2" key="1">
    <citation type="submission" date="2018-04" db="EMBL/GenBank/DDBJ databases">
        <title>Chitinophaga fuyangensis sp. nov., isolated from soil in a chemical factory.</title>
        <authorList>
            <person name="Chen K."/>
        </authorList>
    </citation>
    <scope>NUCLEOTIDE SEQUENCE [LARGE SCALE GENOMIC DNA]</scope>
    <source>
        <strain evidence="1 2">LY-1</strain>
    </source>
</reference>
<protein>
    <recommendedName>
        <fullName evidence="3">Magnesium-dependent phosphatase-1</fullName>
    </recommendedName>
</protein>
<dbReference type="EMBL" id="QCYK01000002">
    <property type="protein sequence ID" value="PUZ25761.1"/>
    <property type="molecule type" value="Genomic_DNA"/>
</dbReference>